<dbReference type="Gene3D" id="3.40.605.10">
    <property type="entry name" value="Aldehyde Dehydrogenase, Chain A, domain 1"/>
    <property type="match status" value="1"/>
</dbReference>
<reference evidence="5" key="1">
    <citation type="submission" date="2022-09" db="EMBL/GenBank/DDBJ databases">
        <title>Fusarium specimens isolated from Avocado Roots.</title>
        <authorList>
            <person name="Stajich J."/>
            <person name="Roper C."/>
            <person name="Heimlech-Rivalta G."/>
        </authorList>
    </citation>
    <scope>NUCLEOTIDE SEQUENCE</scope>
    <source>
        <strain evidence="5">CF00136</strain>
    </source>
</reference>
<comment type="similarity">
    <text evidence="1">Belongs to the aldehyde dehydrogenase family.</text>
</comment>
<feature type="domain" description="Aldehyde dehydrogenase" evidence="4">
    <location>
        <begin position="14"/>
        <end position="151"/>
    </location>
</feature>
<comment type="caution">
    <text evidence="5">The sequence shown here is derived from an EMBL/GenBank/DDBJ whole genome shotgun (WGS) entry which is preliminary data.</text>
</comment>
<name>A0A9W8RRN4_9HYPO</name>
<evidence type="ECO:0000256" key="1">
    <source>
        <dbReference type="ARBA" id="ARBA00009986"/>
    </source>
</evidence>
<proteinExistence type="inferred from homology"/>
<dbReference type="InterPro" id="IPR016161">
    <property type="entry name" value="Ald_DH/histidinol_DH"/>
</dbReference>
<evidence type="ECO:0000313" key="6">
    <source>
        <dbReference type="Proteomes" id="UP001152049"/>
    </source>
</evidence>
<dbReference type="EMBL" id="JAOQAZ010000034">
    <property type="protein sequence ID" value="KAJ4249078.1"/>
    <property type="molecule type" value="Genomic_DNA"/>
</dbReference>
<dbReference type="SUPFAM" id="SSF53720">
    <property type="entry name" value="ALDH-like"/>
    <property type="match status" value="1"/>
</dbReference>
<dbReference type="AlphaFoldDB" id="A0A9W8RRN4"/>
<protein>
    <recommendedName>
        <fullName evidence="2">aldehyde dehydrogenase (NAD(+))</fullName>
        <ecNumber evidence="2">1.2.1.3</ecNumber>
    </recommendedName>
</protein>
<dbReference type="InterPro" id="IPR015590">
    <property type="entry name" value="Aldehyde_DH_dom"/>
</dbReference>
<organism evidence="5 6">
    <name type="scientific">Fusarium torreyae</name>
    <dbReference type="NCBI Taxonomy" id="1237075"/>
    <lineage>
        <taxon>Eukaryota</taxon>
        <taxon>Fungi</taxon>
        <taxon>Dikarya</taxon>
        <taxon>Ascomycota</taxon>
        <taxon>Pezizomycotina</taxon>
        <taxon>Sordariomycetes</taxon>
        <taxon>Hypocreomycetidae</taxon>
        <taxon>Hypocreales</taxon>
        <taxon>Nectriaceae</taxon>
        <taxon>Fusarium</taxon>
    </lineage>
</organism>
<evidence type="ECO:0000313" key="5">
    <source>
        <dbReference type="EMBL" id="KAJ4249078.1"/>
    </source>
</evidence>
<dbReference type="Proteomes" id="UP001152049">
    <property type="component" value="Unassembled WGS sequence"/>
</dbReference>
<keyword evidence="6" id="KW-1185">Reference proteome</keyword>
<dbReference type="PANTHER" id="PTHR11699">
    <property type="entry name" value="ALDEHYDE DEHYDROGENASE-RELATED"/>
    <property type="match status" value="1"/>
</dbReference>
<evidence type="ECO:0000259" key="4">
    <source>
        <dbReference type="Pfam" id="PF00171"/>
    </source>
</evidence>
<evidence type="ECO:0000256" key="2">
    <source>
        <dbReference type="ARBA" id="ARBA00024226"/>
    </source>
</evidence>
<dbReference type="Pfam" id="PF00171">
    <property type="entry name" value="Aldedh"/>
    <property type="match status" value="1"/>
</dbReference>
<accession>A0A9W8RRN4</accession>
<dbReference type="EC" id="1.2.1.3" evidence="2"/>
<dbReference type="InterPro" id="IPR016162">
    <property type="entry name" value="Ald_DH_N"/>
</dbReference>
<dbReference type="GO" id="GO:0004029">
    <property type="term" value="F:aldehyde dehydrogenase (NAD+) activity"/>
    <property type="evidence" value="ECO:0007669"/>
    <property type="project" value="UniProtKB-EC"/>
</dbReference>
<evidence type="ECO:0000256" key="3">
    <source>
        <dbReference type="ARBA" id="ARBA00049194"/>
    </source>
</evidence>
<gene>
    <name evidence="5" type="ORF">NW762_012410</name>
</gene>
<dbReference type="OrthoDB" id="310895at2759"/>
<sequence>MTTFETQLFINNEYVDSKSDQRLTVRDPADGTLISSAVHVAGQQDVDEAVDAAQAAFTTGPWRKFTAIQRAECMFRLADLIEAKAKDLAELETVAMGQPISLALRVTDMLISLFRYYAGWTDKIRGEQFPADDGIYKIVSHHPFGVVAGIGA</sequence>
<comment type="catalytic activity">
    <reaction evidence="3">
        <text>an aldehyde + NAD(+) + H2O = a carboxylate + NADH + 2 H(+)</text>
        <dbReference type="Rhea" id="RHEA:16185"/>
        <dbReference type="ChEBI" id="CHEBI:15377"/>
        <dbReference type="ChEBI" id="CHEBI:15378"/>
        <dbReference type="ChEBI" id="CHEBI:17478"/>
        <dbReference type="ChEBI" id="CHEBI:29067"/>
        <dbReference type="ChEBI" id="CHEBI:57540"/>
        <dbReference type="ChEBI" id="CHEBI:57945"/>
        <dbReference type="EC" id="1.2.1.3"/>
    </reaction>
</comment>